<accession>A0A8J5H190</accession>
<keyword evidence="1" id="KW-0812">Transmembrane</keyword>
<gene>
    <name evidence="2" type="ORF">ZIOFF_021287</name>
</gene>
<evidence type="ECO:0000313" key="2">
    <source>
        <dbReference type="EMBL" id="KAG6517888.1"/>
    </source>
</evidence>
<comment type="caution">
    <text evidence="2">The sequence shown here is derived from an EMBL/GenBank/DDBJ whole genome shotgun (WGS) entry which is preliminary data.</text>
</comment>
<proteinExistence type="predicted"/>
<organism evidence="2 3">
    <name type="scientific">Zingiber officinale</name>
    <name type="common">Ginger</name>
    <name type="synonym">Amomum zingiber</name>
    <dbReference type="NCBI Taxonomy" id="94328"/>
    <lineage>
        <taxon>Eukaryota</taxon>
        <taxon>Viridiplantae</taxon>
        <taxon>Streptophyta</taxon>
        <taxon>Embryophyta</taxon>
        <taxon>Tracheophyta</taxon>
        <taxon>Spermatophyta</taxon>
        <taxon>Magnoliopsida</taxon>
        <taxon>Liliopsida</taxon>
        <taxon>Zingiberales</taxon>
        <taxon>Zingiberaceae</taxon>
        <taxon>Zingiber</taxon>
    </lineage>
</organism>
<keyword evidence="1" id="KW-1133">Transmembrane helix</keyword>
<evidence type="ECO:0000256" key="1">
    <source>
        <dbReference type="SAM" id="Phobius"/>
    </source>
</evidence>
<keyword evidence="1" id="KW-0472">Membrane</keyword>
<dbReference type="EMBL" id="JACMSC010000006">
    <property type="protein sequence ID" value="KAG6517888.1"/>
    <property type="molecule type" value="Genomic_DNA"/>
</dbReference>
<sequence>MQVYVGTRLSTVIGSSYTYLLPTISMILSKHYAYFIDPYEVSNCIEIGLPTIILLVIFVLYLPNAMS</sequence>
<dbReference type="AlphaFoldDB" id="A0A8J5H190"/>
<protein>
    <submittedName>
        <fullName evidence="2">Uncharacterized protein</fullName>
    </submittedName>
</protein>
<dbReference type="Proteomes" id="UP000734854">
    <property type="component" value="Unassembled WGS sequence"/>
</dbReference>
<feature type="transmembrane region" description="Helical" evidence="1">
    <location>
        <begin position="12"/>
        <end position="29"/>
    </location>
</feature>
<keyword evidence="3" id="KW-1185">Reference proteome</keyword>
<name>A0A8J5H190_ZINOF</name>
<reference evidence="2 3" key="1">
    <citation type="submission" date="2020-08" db="EMBL/GenBank/DDBJ databases">
        <title>Plant Genome Project.</title>
        <authorList>
            <person name="Zhang R.-G."/>
        </authorList>
    </citation>
    <scope>NUCLEOTIDE SEQUENCE [LARGE SCALE GENOMIC DNA]</scope>
    <source>
        <tissue evidence="2">Rhizome</tissue>
    </source>
</reference>
<feature type="transmembrane region" description="Helical" evidence="1">
    <location>
        <begin position="41"/>
        <end position="62"/>
    </location>
</feature>
<evidence type="ECO:0000313" key="3">
    <source>
        <dbReference type="Proteomes" id="UP000734854"/>
    </source>
</evidence>